<dbReference type="Gene3D" id="3.40.50.300">
    <property type="entry name" value="P-loop containing nucleotide triphosphate hydrolases"/>
    <property type="match status" value="1"/>
</dbReference>
<dbReference type="InterPro" id="IPR003593">
    <property type="entry name" value="AAA+_ATPase"/>
</dbReference>
<feature type="domain" description="AAA+ ATPase" evidence="1">
    <location>
        <begin position="33"/>
        <end position="204"/>
    </location>
</feature>
<evidence type="ECO:0000313" key="3">
    <source>
        <dbReference type="Proteomes" id="UP000534783"/>
    </source>
</evidence>
<dbReference type="InterPro" id="IPR041664">
    <property type="entry name" value="AAA_16"/>
</dbReference>
<organism evidence="2 3">
    <name type="scientific">Candidatus Manganitrophus noduliformans</name>
    <dbReference type="NCBI Taxonomy" id="2606439"/>
    <lineage>
        <taxon>Bacteria</taxon>
        <taxon>Pseudomonadati</taxon>
        <taxon>Nitrospirota</taxon>
        <taxon>Nitrospiria</taxon>
        <taxon>Candidatus Troglogloeales</taxon>
        <taxon>Candidatus Manganitrophaceae</taxon>
        <taxon>Candidatus Manganitrophus</taxon>
    </lineage>
</organism>
<dbReference type="InterPro" id="IPR050764">
    <property type="entry name" value="CbbQ/NirQ/NorQ/GpvN"/>
</dbReference>
<dbReference type="PANTHER" id="PTHR42759">
    <property type="entry name" value="MOXR FAMILY PROTEIN"/>
    <property type="match status" value="1"/>
</dbReference>
<keyword evidence="3" id="KW-1185">Reference proteome</keyword>
<name>A0A7X6IBH9_9BACT</name>
<reference evidence="2 3" key="1">
    <citation type="journal article" date="2020" name="Nature">
        <title>Bacterial chemolithoautotrophy via manganese oxidation.</title>
        <authorList>
            <person name="Yu H."/>
            <person name="Leadbetter J.R."/>
        </authorList>
    </citation>
    <scope>NUCLEOTIDE SEQUENCE [LARGE SCALE GENOMIC DNA]</scope>
    <source>
        <strain evidence="2 3">Mn-1</strain>
    </source>
</reference>
<accession>A0A7X6IBH9</accession>
<dbReference type="SMART" id="SM00382">
    <property type="entry name" value="AAA"/>
    <property type="match status" value="1"/>
</dbReference>
<evidence type="ECO:0000259" key="1">
    <source>
        <dbReference type="SMART" id="SM00382"/>
    </source>
</evidence>
<evidence type="ECO:0000313" key="2">
    <source>
        <dbReference type="EMBL" id="NKE71496.1"/>
    </source>
</evidence>
<dbReference type="RefSeq" id="WP_168060178.1">
    <property type="nucleotide sequence ID" value="NZ_VTOW01000002.1"/>
</dbReference>
<dbReference type="SUPFAM" id="SSF52540">
    <property type="entry name" value="P-loop containing nucleoside triphosphate hydrolases"/>
    <property type="match status" value="1"/>
</dbReference>
<dbReference type="AlphaFoldDB" id="A0A7X6IBH9"/>
<dbReference type="InterPro" id="IPR027417">
    <property type="entry name" value="P-loop_NTPase"/>
</dbReference>
<dbReference type="EMBL" id="VTOW01000002">
    <property type="protein sequence ID" value="NKE71496.1"/>
    <property type="molecule type" value="Genomic_DNA"/>
</dbReference>
<comment type="caution">
    <text evidence="2">The sequence shown here is derived from an EMBL/GenBank/DDBJ whole genome shotgun (WGS) entry which is preliminary data.</text>
</comment>
<proteinExistence type="predicted"/>
<dbReference type="Proteomes" id="UP000534783">
    <property type="component" value="Unassembled WGS sequence"/>
</dbReference>
<dbReference type="CDD" id="cd00009">
    <property type="entry name" value="AAA"/>
    <property type="match status" value="1"/>
</dbReference>
<gene>
    <name evidence="2" type="ORF">MNODULE_12170</name>
</gene>
<protein>
    <submittedName>
        <fullName evidence="2">MoxR family ATPase</fullName>
    </submittedName>
</protein>
<sequence length="305" mass="35396">MKEEIATLQSRMAEAGYIAERPITTALFLARSLQRPLLIEGEAGVGKTDVARVFAQIQQTELIRLQCYDGLDVHSALYEWNYPRQILRIRMEERRGLDPDRSHRPNPIAQIEEEVFSRDCLLERPLLKAITQKERPPVLLIDEVDRADERFEAFLLELLSDFQVTIPELGTIRAEQIPIVLLTSNRTRDLSDALRRRCLYLWIDPPGFEKEIAILRSRLPDINARLAQEIGHFMQRIRTRRLYKTPGIAETLDWARALMQLHRDHLDPEAIEETLGCVLKNYHDVKAFGPEETKTLLAEVERTLR</sequence>
<dbReference type="Pfam" id="PF13191">
    <property type="entry name" value="AAA_16"/>
    <property type="match status" value="1"/>
</dbReference>
<dbReference type="PANTHER" id="PTHR42759:SF1">
    <property type="entry name" value="MAGNESIUM-CHELATASE SUBUNIT CHLD"/>
    <property type="match status" value="1"/>
</dbReference>